<sequence length="337" mass="35202">MSPALLVLLACGLDRLVGDPLWSPHPVQAMGWAITGLRRAVEAWAGDVPRRLRRGGLLLTLLVVGASGLAGWGLEILARRLPAVGVPLLVLGLASALAGGSLGRAVRAVLVALPDLPLARARLARIVGRQVSHLPEAEILRAAAETAAENAVDGLFAPLFWMLAGAALLQLGPPLPSLPLPGPLALAWGFKAASTLDSMLGYRHGRLRWLGTAGARLDDLLTWLPTRLVALSLPLAAGRPRQTVPWLRAALRDGAPDPSPNAGVSEAAFAHAAGVRLGGANVYADGVRLKPTLAADGRPPDRAGVERILALGDRLQLLWLLVALPALALFDGAWAPR</sequence>
<evidence type="ECO:0000256" key="3">
    <source>
        <dbReference type="ARBA" id="ARBA00006263"/>
    </source>
</evidence>
<evidence type="ECO:0000256" key="9">
    <source>
        <dbReference type="HAMAP-Rule" id="MF_00024"/>
    </source>
</evidence>
<evidence type="ECO:0000256" key="5">
    <source>
        <dbReference type="ARBA" id="ARBA00022573"/>
    </source>
</evidence>
<keyword evidence="5 9" id="KW-0169">Cobalamin biosynthesis</keyword>
<dbReference type="HAMAP" id="MF_00024">
    <property type="entry name" value="CobD_CbiB"/>
    <property type="match status" value="1"/>
</dbReference>
<evidence type="ECO:0000313" key="10">
    <source>
        <dbReference type="EMBL" id="MEA5391492.1"/>
    </source>
</evidence>
<comment type="function">
    <text evidence="9">Converts cobyric acid to cobinamide by the addition of aminopropanol on the F carboxylic group.</text>
</comment>
<protein>
    <recommendedName>
        <fullName evidence="9">Cobalamin biosynthesis protein CobD</fullName>
    </recommendedName>
</protein>
<name>A0ABU5RUN1_9CYAN</name>
<reference evidence="10 11" key="1">
    <citation type="submission" date="2023-12" db="EMBL/GenBank/DDBJ databases">
        <title>Baltic Sea Cyanobacteria.</title>
        <authorList>
            <person name="Delbaje E."/>
            <person name="Fewer D.P."/>
            <person name="Shishido T.K."/>
        </authorList>
    </citation>
    <scope>NUCLEOTIDE SEQUENCE [LARGE SCALE GENOMIC DNA]</scope>
    <source>
        <strain evidence="10 11">UHCC 0139</strain>
    </source>
</reference>
<keyword evidence="4 9" id="KW-1003">Cell membrane</keyword>
<dbReference type="Pfam" id="PF03186">
    <property type="entry name" value="CobD_Cbib"/>
    <property type="match status" value="1"/>
</dbReference>
<evidence type="ECO:0000256" key="1">
    <source>
        <dbReference type="ARBA" id="ARBA00004651"/>
    </source>
</evidence>
<evidence type="ECO:0000256" key="8">
    <source>
        <dbReference type="ARBA" id="ARBA00023136"/>
    </source>
</evidence>
<evidence type="ECO:0000256" key="6">
    <source>
        <dbReference type="ARBA" id="ARBA00022692"/>
    </source>
</evidence>
<keyword evidence="11" id="KW-1185">Reference proteome</keyword>
<organism evidence="10 11">
    <name type="scientific">Cyanobium gracile UHCC 0139</name>
    <dbReference type="NCBI Taxonomy" id="3110308"/>
    <lineage>
        <taxon>Bacteria</taxon>
        <taxon>Bacillati</taxon>
        <taxon>Cyanobacteriota</taxon>
        <taxon>Cyanophyceae</taxon>
        <taxon>Synechococcales</taxon>
        <taxon>Prochlorococcaceae</taxon>
        <taxon>Cyanobium</taxon>
    </lineage>
</organism>
<dbReference type="RefSeq" id="WP_323305523.1">
    <property type="nucleotide sequence ID" value="NZ_JAYGHX010000005.1"/>
</dbReference>
<feature type="transmembrane region" description="Helical" evidence="9">
    <location>
        <begin position="56"/>
        <end position="74"/>
    </location>
</feature>
<comment type="subcellular location">
    <subcellularLocation>
        <location evidence="1 9">Cell membrane</location>
        <topology evidence="1 9">Multi-pass membrane protein</topology>
    </subcellularLocation>
</comment>
<proteinExistence type="inferred from homology"/>
<dbReference type="PANTHER" id="PTHR34308">
    <property type="entry name" value="COBALAMIN BIOSYNTHESIS PROTEIN CBIB"/>
    <property type="match status" value="1"/>
</dbReference>
<feature type="transmembrane region" description="Helical" evidence="9">
    <location>
        <begin position="86"/>
        <end position="106"/>
    </location>
</feature>
<evidence type="ECO:0000256" key="7">
    <source>
        <dbReference type="ARBA" id="ARBA00022989"/>
    </source>
</evidence>
<evidence type="ECO:0000256" key="2">
    <source>
        <dbReference type="ARBA" id="ARBA00004953"/>
    </source>
</evidence>
<keyword evidence="8 9" id="KW-0472">Membrane</keyword>
<comment type="similarity">
    <text evidence="3 9">Belongs to the CobD/CbiB family.</text>
</comment>
<dbReference type="EMBL" id="JAYGHX010000005">
    <property type="protein sequence ID" value="MEA5391492.1"/>
    <property type="molecule type" value="Genomic_DNA"/>
</dbReference>
<dbReference type="NCBIfam" id="TIGR00380">
    <property type="entry name" value="cobal_cbiB"/>
    <property type="match status" value="1"/>
</dbReference>
<evidence type="ECO:0000256" key="4">
    <source>
        <dbReference type="ARBA" id="ARBA00022475"/>
    </source>
</evidence>
<dbReference type="InterPro" id="IPR004485">
    <property type="entry name" value="Cobalamin_biosynth_CobD/CbiB"/>
</dbReference>
<accession>A0ABU5RUN1</accession>
<dbReference type="Proteomes" id="UP001304461">
    <property type="component" value="Unassembled WGS sequence"/>
</dbReference>
<comment type="caution">
    <text evidence="10">The sequence shown here is derived from an EMBL/GenBank/DDBJ whole genome shotgun (WGS) entry which is preliminary data.</text>
</comment>
<keyword evidence="7 9" id="KW-1133">Transmembrane helix</keyword>
<comment type="caution">
    <text evidence="9">Lacks conserved residue(s) required for the propagation of feature annotation.</text>
</comment>
<comment type="pathway">
    <text evidence="2 9">Cofactor biosynthesis; adenosylcobalamin biosynthesis.</text>
</comment>
<feature type="transmembrane region" description="Helical" evidence="9">
    <location>
        <begin position="317"/>
        <end position="335"/>
    </location>
</feature>
<gene>
    <name evidence="10" type="primary">cbiB</name>
    <name evidence="9" type="synonym">cobD</name>
    <name evidence="10" type="ORF">VB738_09500</name>
</gene>
<dbReference type="PANTHER" id="PTHR34308:SF1">
    <property type="entry name" value="COBALAMIN BIOSYNTHESIS PROTEIN CBIB"/>
    <property type="match status" value="1"/>
</dbReference>
<keyword evidence="6 9" id="KW-0812">Transmembrane</keyword>
<evidence type="ECO:0000313" key="11">
    <source>
        <dbReference type="Proteomes" id="UP001304461"/>
    </source>
</evidence>